<gene>
    <name evidence="1" type="ORF">CAMP_LOCUS9030</name>
</gene>
<protein>
    <submittedName>
        <fullName evidence="1">Uncharacterized protein</fullName>
    </submittedName>
</protein>
<keyword evidence="2" id="KW-1185">Reference proteome</keyword>
<evidence type="ECO:0000313" key="1">
    <source>
        <dbReference type="EMBL" id="CAI5446393.1"/>
    </source>
</evidence>
<dbReference type="AlphaFoldDB" id="A0A9P1N1F7"/>
<sequence>MFTETRVKDRFKVLWNRTNCCASFSFEREILGSRVHHFCEFVMFISGDKISISALINMDGIFAMCHIKLEPLQDSSTLAKCEIHDAKFAKPWPLDGSMFNFGIVEMRVLRFWMRESDRKKLFGLDLVEPGSMLGVMTLAVYTILQSIFEMSAHTRIASTHSSMTTSMVSNIVLWPTKPTSTLPTNSKTLKTTRINLLLIWMFAI</sequence>
<proteinExistence type="predicted"/>
<dbReference type="EMBL" id="CANHGI010000003">
    <property type="protein sequence ID" value="CAI5446393.1"/>
    <property type="molecule type" value="Genomic_DNA"/>
</dbReference>
<evidence type="ECO:0000313" key="2">
    <source>
        <dbReference type="Proteomes" id="UP001152747"/>
    </source>
</evidence>
<name>A0A9P1N1F7_9PELO</name>
<reference evidence="1" key="1">
    <citation type="submission" date="2022-11" db="EMBL/GenBank/DDBJ databases">
        <authorList>
            <person name="Kikuchi T."/>
        </authorList>
    </citation>
    <scope>NUCLEOTIDE SEQUENCE</scope>
    <source>
        <strain evidence="1">PS1010</strain>
    </source>
</reference>
<accession>A0A9P1N1F7</accession>
<comment type="caution">
    <text evidence="1">The sequence shown here is derived from an EMBL/GenBank/DDBJ whole genome shotgun (WGS) entry which is preliminary data.</text>
</comment>
<organism evidence="1 2">
    <name type="scientific">Caenorhabditis angaria</name>
    <dbReference type="NCBI Taxonomy" id="860376"/>
    <lineage>
        <taxon>Eukaryota</taxon>
        <taxon>Metazoa</taxon>
        <taxon>Ecdysozoa</taxon>
        <taxon>Nematoda</taxon>
        <taxon>Chromadorea</taxon>
        <taxon>Rhabditida</taxon>
        <taxon>Rhabditina</taxon>
        <taxon>Rhabditomorpha</taxon>
        <taxon>Rhabditoidea</taxon>
        <taxon>Rhabditidae</taxon>
        <taxon>Peloderinae</taxon>
        <taxon>Caenorhabditis</taxon>
    </lineage>
</organism>
<dbReference type="Proteomes" id="UP001152747">
    <property type="component" value="Unassembled WGS sequence"/>
</dbReference>